<dbReference type="Gene3D" id="3.40.1800.20">
    <property type="match status" value="1"/>
</dbReference>
<keyword evidence="1" id="KW-0862">Zinc</keyword>
<accession>A0AAD8E4C0</accession>
<dbReference type="PANTHER" id="PTHR39942:SF1">
    <property type="entry name" value="BCDNA.LD26519-RELATED"/>
    <property type="match status" value="1"/>
</dbReference>
<dbReference type="SMART" id="SM00868">
    <property type="entry name" value="zf-AD"/>
    <property type="match status" value="1"/>
</dbReference>
<feature type="domain" description="ZAD" evidence="3">
    <location>
        <begin position="33"/>
        <end position="108"/>
    </location>
</feature>
<reference evidence="4" key="1">
    <citation type="journal article" date="2023" name="IScience">
        <title>Live-bearing cockroach genome reveals convergent evolutionary mechanisms linked to viviparity in insects and beyond.</title>
        <authorList>
            <person name="Fouks B."/>
            <person name="Harrison M.C."/>
            <person name="Mikhailova A.A."/>
            <person name="Marchal E."/>
            <person name="English S."/>
            <person name="Carruthers M."/>
            <person name="Jennings E.C."/>
            <person name="Chiamaka E.L."/>
            <person name="Frigard R.A."/>
            <person name="Pippel M."/>
            <person name="Attardo G.M."/>
            <person name="Benoit J.B."/>
            <person name="Bornberg-Bauer E."/>
            <person name="Tobe S.S."/>
        </authorList>
    </citation>
    <scope>NUCLEOTIDE SEQUENCE</scope>
    <source>
        <strain evidence="4">Stay&amp;Tobe</strain>
    </source>
</reference>
<feature type="binding site" evidence="1">
    <location>
        <position position="84"/>
    </location>
    <ligand>
        <name>Zn(2+)</name>
        <dbReference type="ChEBI" id="CHEBI:29105"/>
    </ligand>
</feature>
<name>A0AAD8E4C0_DIPPU</name>
<sequence>MSEESSLDGSDWHHEGEVESWDSEDDLAVLMSQLCRVCGEASDDLVECFGQKGKEILLVEKIHTHLPIMVTEEDLLPVNVCSACVSKIEMCHEMVTNCLEADARMRNLLGFDLPAGYEEIYNYTRPVSRESVISSEKTEKSLEKDKETTDIKGSEEVEKLIVKKESSEEEKYKNDSKPTE</sequence>
<evidence type="ECO:0000256" key="1">
    <source>
        <dbReference type="PROSITE-ProRule" id="PRU01263"/>
    </source>
</evidence>
<keyword evidence="1" id="KW-0479">Metal-binding</keyword>
<feature type="region of interest" description="Disordered" evidence="2">
    <location>
        <begin position="133"/>
        <end position="157"/>
    </location>
</feature>
<organism evidence="4 5">
    <name type="scientific">Diploptera punctata</name>
    <name type="common">Pacific beetle cockroach</name>
    <dbReference type="NCBI Taxonomy" id="6984"/>
    <lineage>
        <taxon>Eukaryota</taxon>
        <taxon>Metazoa</taxon>
        <taxon>Ecdysozoa</taxon>
        <taxon>Arthropoda</taxon>
        <taxon>Hexapoda</taxon>
        <taxon>Insecta</taxon>
        <taxon>Pterygota</taxon>
        <taxon>Neoptera</taxon>
        <taxon>Polyneoptera</taxon>
        <taxon>Dictyoptera</taxon>
        <taxon>Blattodea</taxon>
        <taxon>Blaberoidea</taxon>
        <taxon>Blaberidae</taxon>
        <taxon>Diplopterinae</taxon>
        <taxon>Diploptera</taxon>
    </lineage>
</organism>
<dbReference type="EMBL" id="JASPKZ010009391">
    <property type="protein sequence ID" value="KAJ9576793.1"/>
    <property type="molecule type" value="Genomic_DNA"/>
</dbReference>
<evidence type="ECO:0000313" key="4">
    <source>
        <dbReference type="EMBL" id="KAJ9576793.1"/>
    </source>
</evidence>
<feature type="binding site" evidence="1">
    <location>
        <position position="35"/>
    </location>
    <ligand>
        <name>Zn(2+)</name>
        <dbReference type="ChEBI" id="CHEBI:29105"/>
    </ligand>
</feature>
<keyword evidence="5" id="KW-1185">Reference proteome</keyword>
<reference evidence="4" key="2">
    <citation type="submission" date="2023-05" db="EMBL/GenBank/DDBJ databases">
        <authorList>
            <person name="Fouks B."/>
        </authorList>
    </citation>
    <scope>NUCLEOTIDE SEQUENCE</scope>
    <source>
        <strain evidence="4">Stay&amp;Tobe</strain>
        <tissue evidence="4">Testes</tissue>
    </source>
</reference>
<dbReference type="PANTHER" id="PTHR39942">
    <property type="entry name" value="BCDNA.LD26519-RELATED"/>
    <property type="match status" value="1"/>
</dbReference>
<feature type="non-terminal residue" evidence="4">
    <location>
        <position position="1"/>
    </location>
</feature>
<dbReference type="AlphaFoldDB" id="A0AAD8E4C0"/>
<evidence type="ECO:0000256" key="2">
    <source>
        <dbReference type="SAM" id="MobiDB-lite"/>
    </source>
</evidence>
<dbReference type="InterPro" id="IPR012934">
    <property type="entry name" value="Znf_AD"/>
</dbReference>
<proteinExistence type="predicted"/>
<feature type="compositionally biased region" description="Basic and acidic residues" evidence="2">
    <location>
        <begin position="136"/>
        <end position="157"/>
    </location>
</feature>
<keyword evidence="1" id="KW-0863">Zinc-finger</keyword>
<feature type="binding site" evidence="1">
    <location>
        <position position="81"/>
    </location>
    <ligand>
        <name>Zn(2+)</name>
        <dbReference type="ChEBI" id="CHEBI:29105"/>
    </ligand>
</feature>
<dbReference type="Proteomes" id="UP001233999">
    <property type="component" value="Unassembled WGS sequence"/>
</dbReference>
<dbReference type="GO" id="GO:0008270">
    <property type="term" value="F:zinc ion binding"/>
    <property type="evidence" value="ECO:0007669"/>
    <property type="project" value="UniProtKB-UniRule"/>
</dbReference>
<dbReference type="PROSITE" id="PS51915">
    <property type="entry name" value="ZAD"/>
    <property type="match status" value="1"/>
</dbReference>
<protein>
    <recommendedName>
        <fullName evidence="3">ZAD domain-containing protein</fullName>
    </recommendedName>
</protein>
<evidence type="ECO:0000313" key="5">
    <source>
        <dbReference type="Proteomes" id="UP001233999"/>
    </source>
</evidence>
<feature type="binding site" evidence="1">
    <location>
        <position position="38"/>
    </location>
    <ligand>
        <name>Zn(2+)</name>
        <dbReference type="ChEBI" id="CHEBI:29105"/>
    </ligand>
</feature>
<evidence type="ECO:0000259" key="3">
    <source>
        <dbReference type="PROSITE" id="PS51915"/>
    </source>
</evidence>
<comment type="caution">
    <text evidence="4">The sequence shown here is derived from an EMBL/GenBank/DDBJ whole genome shotgun (WGS) entry which is preliminary data.</text>
</comment>
<dbReference type="SUPFAM" id="SSF57716">
    <property type="entry name" value="Glucocorticoid receptor-like (DNA-binding domain)"/>
    <property type="match status" value="1"/>
</dbReference>
<dbReference type="GO" id="GO:0005634">
    <property type="term" value="C:nucleus"/>
    <property type="evidence" value="ECO:0007669"/>
    <property type="project" value="InterPro"/>
</dbReference>
<dbReference type="Pfam" id="PF07776">
    <property type="entry name" value="zf-AD"/>
    <property type="match status" value="1"/>
</dbReference>
<gene>
    <name evidence="4" type="ORF">L9F63_006634</name>
</gene>